<keyword evidence="1" id="KW-0812">Transmembrane</keyword>
<feature type="transmembrane region" description="Helical" evidence="1">
    <location>
        <begin position="30"/>
        <end position="56"/>
    </location>
</feature>
<evidence type="ECO:0000313" key="2">
    <source>
        <dbReference type="EMBL" id="CAG7684387.1"/>
    </source>
</evidence>
<reference evidence="2" key="1">
    <citation type="submission" date="2021-06" db="EMBL/GenBank/DDBJ databases">
        <authorList>
            <person name="Hodson N. C."/>
            <person name="Mongue J. A."/>
            <person name="Jaron S. K."/>
        </authorList>
    </citation>
    <scope>NUCLEOTIDE SEQUENCE</scope>
</reference>
<keyword evidence="1" id="KW-1133">Transmembrane helix</keyword>
<accession>A0A8J2NKU0</accession>
<organism evidence="2 3">
    <name type="scientific">Allacma fusca</name>
    <dbReference type="NCBI Taxonomy" id="39272"/>
    <lineage>
        <taxon>Eukaryota</taxon>
        <taxon>Metazoa</taxon>
        <taxon>Ecdysozoa</taxon>
        <taxon>Arthropoda</taxon>
        <taxon>Hexapoda</taxon>
        <taxon>Collembola</taxon>
        <taxon>Symphypleona</taxon>
        <taxon>Sminthuridae</taxon>
        <taxon>Allacma</taxon>
    </lineage>
</organism>
<keyword evidence="3" id="KW-1185">Reference proteome</keyword>
<dbReference type="Proteomes" id="UP000708208">
    <property type="component" value="Unassembled WGS sequence"/>
</dbReference>
<keyword evidence="1" id="KW-0472">Membrane</keyword>
<dbReference type="AlphaFoldDB" id="A0A8J2NKU0"/>
<sequence>MESLISDAAGKAAAFSSEVSGRDFGLGFPIIYTIGWLFVAYLIFMFLVVYVGPALFGDGYYYERPGWGRNGVLGEPHFRHPATMRMGIGGIAGMNENDATHFTAAVTSAVGGPGTK</sequence>
<protein>
    <submittedName>
        <fullName evidence="2">Uncharacterized protein</fullName>
    </submittedName>
</protein>
<name>A0A8J2NKU0_9HEXA</name>
<dbReference type="EMBL" id="CAJVCH010018068">
    <property type="protein sequence ID" value="CAG7684387.1"/>
    <property type="molecule type" value="Genomic_DNA"/>
</dbReference>
<comment type="caution">
    <text evidence="2">The sequence shown here is derived from an EMBL/GenBank/DDBJ whole genome shotgun (WGS) entry which is preliminary data.</text>
</comment>
<proteinExistence type="predicted"/>
<evidence type="ECO:0000313" key="3">
    <source>
        <dbReference type="Proteomes" id="UP000708208"/>
    </source>
</evidence>
<gene>
    <name evidence="2" type="ORF">AFUS01_LOCUS3074</name>
</gene>
<evidence type="ECO:0000256" key="1">
    <source>
        <dbReference type="SAM" id="Phobius"/>
    </source>
</evidence>